<dbReference type="RefSeq" id="WP_243377234.1">
    <property type="nucleotide sequence ID" value="NZ_JAKZJU020000001.1"/>
</dbReference>
<keyword evidence="7" id="KW-1185">Reference proteome</keyword>
<feature type="region of interest" description="Disordered" evidence="4">
    <location>
        <begin position="309"/>
        <end position="332"/>
    </location>
</feature>
<gene>
    <name evidence="6" type="ORF">MUN46_009115</name>
</gene>
<evidence type="ECO:0000256" key="2">
    <source>
        <dbReference type="ARBA" id="ARBA00023125"/>
    </source>
</evidence>
<feature type="domain" description="HTH araC/xylS-type" evidence="5">
    <location>
        <begin position="218"/>
        <end position="315"/>
    </location>
</feature>
<dbReference type="Proteomes" id="UP001165481">
    <property type="component" value="Unassembled WGS sequence"/>
</dbReference>
<reference evidence="6" key="1">
    <citation type="submission" date="2023-03" db="EMBL/GenBank/DDBJ databases">
        <title>Mesosutterella sp. nov. isolated from porcine feces.</title>
        <authorList>
            <person name="Yu S."/>
        </authorList>
    </citation>
    <scope>NUCLEOTIDE SEQUENCE</scope>
    <source>
        <strain evidence="6">AGMB02718</strain>
    </source>
</reference>
<evidence type="ECO:0000256" key="3">
    <source>
        <dbReference type="ARBA" id="ARBA00023163"/>
    </source>
</evidence>
<evidence type="ECO:0000259" key="5">
    <source>
        <dbReference type="PROSITE" id="PS01124"/>
    </source>
</evidence>
<dbReference type="PANTHER" id="PTHR43280">
    <property type="entry name" value="ARAC-FAMILY TRANSCRIPTIONAL REGULATOR"/>
    <property type="match status" value="1"/>
</dbReference>
<dbReference type="Pfam" id="PF12833">
    <property type="entry name" value="HTH_18"/>
    <property type="match status" value="1"/>
</dbReference>
<organism evidence="6 7">
    <name type="scientific">Mesosutterella faecium</name>
    <dbReference type="NCBI Taxonomy" id="2925194"/>
    <lineage>
        <taxon>Bacteria</taxon>
        <taxon>Pseudomonadati</taxon>
        <taxon>Pseudomonadota</taxon>
        <taxon>Betaproteobacteria</taxon>
        <taxon>Burkholderiales</taxon>
        <taxon>Sutterellaceae</taxon>
        <taxon>Mesosutterella</taxon>
    </lineage>
</organism>
<dbReference type="Gene3D" id="1.10.10.60">
    <property type="entry name" value="Homeodomain-like"/>
    <property type="match status" value="2"/>
</dbReference>
<keyword evidence="1" id="KW-0805">Transcription regulation</keyword>
<sequence length="332" mass="39080">MRNRRVEEAIERLSERFRAISWRYAKTPLALPREKIQLWPGRADEDVMLCIYKGREYIEAFHRQDYFFFNFAFRGQYEALSERFDHRITIRENECYISQPFTGYAIQSRSETDTVIAGVLIQKIPFFRTYFHVLSANRRLFRFFLEPQTRRYSDEYIHLRFEDDFAVRRLLELMMVEYAEGRENAQSVLQSLTLALLMQIAREYEKTVRSRSGNPIPEQILLYIGSHLDTVTLSGLARHFGYHPNYLSALIPKEFGKTFSELLLEQRMERAEALLRGTALPVSEVAWMLGYKSPSHFYKAYRAFFHASPRGEKKEPSGGPRAPSDGLRTLPR</sequence>
<proteinExistence type="predicted"/>
<dbReference type="InterPro" id="IPR018060">
    <property type="entry name" value="HTH_AraC"/>
</dbReference>
<dbReference type="PROSITE" id="PS01124">
    <property type="entry name" value="HTH_ARAC_FAMILY_2"/>
    <property type="match status" value="1"/>
</dbReference>
<dbReference type="SMART" id="SM00342">
    <property type="entry name" value="HTH_ARAC"/>
    <property type="match status" value="1"/>
</dbReference>
<dbReference type="EMBL" id="JAKZJU020000001">
    <property type="protein sequence ID" value="MDL2060092.1"/>
    <property type="molecule type" value="Genomic_DNA"/>
</dbReference>
<accession>A0ABT7IS36</accession>
<name>A0ABT7IS36_9BURK</name>
<comment type="caution">
    <text evidence="6">The sequence shown here is derived from an EMBL/GenBank/DDBJ whole genome shotgun (WGS) entry which is preliminary data.</text>
</comment>
<keyword evidence="2" id="KW-0238">DNA-binding</keyword>
<protein>
    <submittedName>
        <fullName evidence="6">Helix-turn-helix transcriptional regulator</fullName>
    </submittedName>
</protein>
<dbReference type="InterPro" id="IPR009057">
    <property type="entry name" value="Homeodomain-like_sf"/>
</dbReference>
<evidence type="ECO:0000256" key="4">
    <source>
        <dbReference type="SAM" id="MobiDB-lite"/>
    </source>
</evidence>
<evidence type="ECO:0000256" key="1">
    <source>
        <dbReference type="ARBA" id="ARBA00023015"/>
    </source>
</evidence>
<evidence type="ECO:0000313" key="6">
    <source>
        <dbReference type="EMBL" id="MDL2060092.1"/>
    </source>
</evidence>
<dbReference type="PANTHER" id="PTHR43280:SF2">
    <property type="entry name" value="HTH-TYPE TRANSCRIPTIONAL REGULATOR EXSA"/>
    <property type="match status" value="1"/>
</dbReference>
<keyword evidence="3" id="KW-0804">Transcription</keyword>
<evidence type="ECO:0000313" key="7">
    <source>
        <dbReference type="Proteomes" id="UP001165481"/>
    </source>
</evidence>
<dbReference type="SUPFAM" id="SSF46689">
    <property type="entry name" value="Homeodomain-like"/>
    <property type="match status" value="1"/>
</dbReference>